<keyword evidence="2" id="KW-1185">Reference proteome</keyword>
<reference evidence="1" key="1">
    <citation type="submission" date="2021-06" db="EMBL/GenBank/DDBJ databases">
        <authorList>
            <person name="Kallberg Y."/>
            <person name="Tangrot J."/>
            <person name="Rosling A."/>
        </authorList>
    </citation>
    <scope>NUCLEOTIDE SEQUENCE</scope>
    <source>
        <strain evidence="1">CL356</strain>
    </source>
</reference>
<gene>
    <name evidence="1" type="ORF">ACOLOM_LOCUS5743</name>
</gene>
<comment type="caution">
    <text evidence="1">The sequence shown here is derived from an EMBL/GenBank/DDBJ whole genome shotgun (WGS) entry which is preliminary data.</text>
</comment>
<sequence>MDSLVFDVFIAADNENDDSVKVDLINALVSWFRFRIIVLQSRTARTGCLLLPLSPLLHSFIMSNEVRPTFPVYIDPVRKIPIPHYFHPKDYNNNRLLYPKNEVNTSSHLARGKKAKWNDTDTGIFLDYLEVNCDQWLFYKVGFYNFLHQTSLKNKTPSQMQRQIFTLLRKYRRCKAGGKEGFEWYERMHKIFKDRKEPQFQEITSDTEDDQPKRKEKRRREEESDVDSSQSDEESTQKNKKISSTMRWSCEEMCVLLDFIIENIDAFVENYNLFWSWMSHNVLLGRTPAQIRRRYFILSPTCKYGMNLEKTKVSDDLVAKRDRCFDLLREKNIRKDKKKGKNKCLKPVTFKFPKEHEGYMPSDKKIQELIEMDATNTKAVKPRYVDVRQNISDILHANHLLKYSLGEDAQLLRKCLGNSGKTRWPERLRDIEIEWAGDLNEEELDVIDSNGSNVTSALYSEDEDCESQRTIEGDHQPSLITNSKEKSEAMMNHEIGLIVNVVNERGLEDGSNENIIGEEQKHRIADSIKSSLRQTLDAVGLLRPPNAEMGTGDFSNSDAGVIKWDTILRAASLARLPPG</sequence>
<dbReference type="EMBL" id="CAJVPT010010940">
    <property type="protein sequence ID" value="CAG8574878.1"/>
    <property type="molecule type" value="Genomic_DNA"/>
</dbReference>
<evidence type="ECO:0000313" key="2">
    <source>
        <dbReference type="Proteomes" id="UP000789525"/>
    </source>
</evidence>
<evidence type="ECO:0000313" key="1">
    <source>
        <dbReference type="EMBL" id="CAG8574878.1"/>
    </source>
</evidence>
<accession>A0ACA9M7F5</accession>
<proteinExistence type="predicted"/>
<dbReference type="Proteomes" id="UP000789525">
    <property type="component" value="Unassembled WGS sequence"/>
</dbReference>
<organism evidence="1 2">
    <name type="scientific">Acaulospora colombiana</name>
    <dbReference type="NCBI Taxonomy" id="27376"/>
    <lineage>
        <taxon>Eukaryota</taxon>
        <taxon>Fungi</taxon>
        <taxon>Fungi incertae sedis</taxon>
        <taxon>Mucoromycota</taxon>
        <taxon>Glomeromycotina</taxon>
        <taxon>Glomeromycetes</taxon>
        <taxon>Diversisporales</taxon>
        <taxon>Acaulosporaceae</taxon>
        <taxon>Acaulospora</taxon>
    </lineage>
</organism>
<protein>
    <submittedName>
        <fullName evidence="1">2271_t:CDS:1</fullName>
    </submittedName>
</protein>
<name>A0ACA9M7F5_9GLOM</name>